<comment type="caution">
    <text evidence="2">The sequence shown here is derived from an EMBL/GenBank/DDBJ whole genome shotgun (WGS) entry which is preliminary data.</text>
</comment>
<protein>
    <submittedName>
        <fullName evidence="2">Secretion/DNA translocation related TadE-like protein</fullName>
    </submittedName>
</protein>
<feature type="domain" description="Putative Flp pilus-assembly TadG-like N-terminal" evidence="1">
    <location>
        <begin position="5"/>
        <end position="51"/>
    </location>
</feature>
<evidence type="ECO:0000313" key="2">
    <source>
        <dbReference type="EMBL" id="NYD32661.1"/>
    </source>
</evidence>
<organism evidence="2 3">
    <name type="scientific">Nocardioides kongjuensis</name>
    <dbReference type="NCBI Taxonomy" id="349522"/>
    <lineage>
        <taxon>Bacteria</taxon>
        <taxon>Bacillati</taxon>
        <taxon>Actinomycetota</taxon>
        <taxon>Actinomycetes</taxon>
        <taxon>Propionibacteriales</taxon>
        <taxon>Nocardioidaceae</taxon>
        <taxon>Nocardioides</taxon>
    </lineage>
</organism>
<evidence type="ECO:0000259" key="1">
    <source>
        <dbReference type="Pfam" id="PF13400"/>
    </source>
</evidence>
<dbReference type="Pfam" id="PF13400">
    <property type="entry name" value="Tad"/>
    <property type="match status" value="1"/>
</dbReference>
<dbReference type="RefSeq" id="WP_343052763.1">
    <property type="nucleotide sequence ID" value="NZ_BAABEF010000001.1"/>
</dbReference>
<gene>
    <name evidence="2" type="ORF">BJ958_004207</name>
</gene>
<name>A0A852RGH1_9ACTN</name>
<dbReference type="InterPro" id="IPR021202">
    <property type="entry name" value="Rv3654c-like"/>
</dbReference>
<dbReference type="NCBIfam" id="TIGR03816">
    <property type="entry name" value="tadE_like_DECH"/>
    <property type="match status" value="1"/>
</dbReference>
<dbReference type="AlphaFoldDB" id="A0A852RGH1"/>
<keyword evidence="3" id="KW-1185">Reference proteome</keyword>
<sequence>MSQRGAATVLAVAMAGVLLLVGAATGVVGAIVVAHRRAQAAADLAALAGATSLAGAGAGHPGRDPCAAAAEVATANGASLVTCVVEGSDVVVEVRVSGPRWLGQDRDLAAAARAGPEGRSR</sequence>
<accession>A0A852RGH1</accession>
<proteinExistence type="predicted"/>
<evidence type="ECO:0000313" key="3">
    <source>
        <dbReference type="Proteomes" id="UP000582231"/>
    </source>
</evidence>
<dbReference type="InterPro" id="IPR028087">
    <property type="entry name" value="Tad_N"/>
</dbReference>
<reference evidence="2 3" key="1">
    <citation type="submission" date="2020-07" db="EMBL/GenBank/DDBJ databases">
        <title>Sequencing the genomes of 1000 actinobacteria strains.</title>
        <authorList>
            <person name="Klenk H.-P."/>
        </authorList>
    </citation>
    <scope>NUCLEOTIDE SEQUENCE [LARGE SCALE GENOMIC DNA]</scope>
    <source>
        <strain evidence="2 3">DSM 19082</strain>
    </source>
</reference>
<dbReference type="EMBL" id="JACCBF010000001">
    <property type="protein sequence ID" value="NYD32661.1"/>
    <property type="molecule type" value="Genomic_DNA"/>
</dbReference>
<dbReference type="Proteomes" id="UP000582231">
    <property type="component" value="Unassembled WGS sequence"/>
</dbReference>